<evidence type="ECO:0000256" key="9">
    <source>
        <dbReference type="ARBA" id="ARBA00034372"/>
    </source>
</evidence>
<comment type="function">
    <text evidence="10">Oxygenase that can act as both a histone lysine demethylase and a ribosomal histidine hydroxylase. Is involved in the demethylation of trimethylated 'Lys-9' on histone H3 (H3K9me3), leading to an increase in ribosomal RNA expression. Also catalyzes the hydroxylation of 60S ribosomal protein L27a on 'His-39'. May play an important role in cell growth and survival. May be involved in ribosome biogenesis, most likely during the assembly process of pre-ribosomal particles.</text>
</comment>
<dbReference type="PROSITE" id="PS51184">
    <property type="entry name" value="JMJC"/>
    <property type="match status" value="1"/>
</dbReference>
<evidence type="ECO:0000259" key="13">
    <source>
        <dbReference type="PROSITE" id="PS51184"/>
    </source>
</evidence>
<comment type="cofactor">
    <cofactor evidence="1">
        <name>Fe(2+)</name>
        <dbReference type="ChEBI" id="CHEBI:29033"/>
    </cofactor>
</comment>
<dbReference type="EMBL" id="JACOMF010000002">
    <property type="protein sequence ID" value="MBC4014093.1"/>
    <property type="molecule type" value="Genomic_DNA"/>
</dbReference>
<evidence type="ECO:0000256" key="8">
    <source>
        <dbReference type="ARBA" id="ARBA00034360"/>
    </source>
</evidence>
<accession>A0A9X0QVM3</accession>
<dbReference type="GO" id="GO:0051864">
    <property type="term" value="F:histone H3K36 demethylase activity"/>
    <property type="evidence" value="ECO:0007669"/>
    <property type="project" value="TreeGrafter"/>
</dbReference>
<evidence type="ECO:0000256" key="5">
    <source>
        <dbReference type="ARBA" id="ARBA00034314"/>
    </source>
</evidence>
<dbReference type="AlphaFoldDB" id="A0A9X0QVM3"/>
<dbReference type="InterPro" id="IPR003347">
    <property type="entry name" value="JmjC_dom"/>
</dbReference>
<evidence type="ECO:0000313" key="14">
    <source>
        <dbReference type="EMBL" id="MBC4014093.1"/>
    </source>
</evidence>
<organism evidence="14 15">
    <name type="scientific">Siccirubricoccus deserti</name>
    <dbReference type="NCBI Taxonomy" id="2013562"/>
    <lineage>
        <taxon>Bacteria</taxon>
        <taxon>Pseudomonadati</taxon>
        <taxon>Pseudomonadota</taxon>
        <taxon>Alphaproteobacteria</taxon>
        <taxon>Acetobacterales</taxon>
        <taxon>Roseomonadaceae</taxon>
        <taxon>Siccirubricoccus</taxon>
    </lineage>
</organism>
<dbReference type="Gene3D" id="2.60.120.650">
    <property type="entry name" value="Cupin"/>
    <property type="match status" value="1"/>
</dbReference>
<keyword evidence="15" id="KW-1185">Reference proteome</keyword>
<dbReference type="InterPro" id="IPR039994">
    <property type="entry name" value="NO66-like"/>
</dbReference>
<evidence type="ECO:0000256" key="12">
    <source>
        <dbReference type="ARBA" id="ARBA00049465"/>
    </source>
</evidence>
<comment type="caution">
    <text evidence="14">The sequence shown here is derived from an EMBL/GenBank/DDBJ whole genome shotgun (WGS) entry which is preliminary data.</text>
</comment>
<evidence type="ECO:0000313" key="15">
    <source>
        <dbReference type="Proteomes" id="UP000600101"/>
    </source>
</evidence>
<dbReference type="GO" id="GO:0032453">
    <property type="term" value="F:histone H3K4 demethylase activity"/>
    <property type="evidence" value="ECO:0007669"/>
    <property type="project" value="TreeGrafter"/>
</dbReference>
<evidence type="ECO:0000256" key="3">
    <source>
        <dbReference type="ARBA" id="ARBA00022723"/>
    </source>
</evidence>
<keyword evidence="4" id="KW-0408">Iron</keyword>
<dbReference type="PANTHER" id="PTHR13096:SF7">
    <property type="entry name" value="RIBOSOMAL OXYGENASE 2"/>
    <property type="match status" value="1"/>
</dbReference>
<evidence type="ECO:0000256" key="6">
    <source>
        <dbReference type="ARBA" id="ARBA00034334"/>
    </source>
</evidence>
<reference evidence="14" key="1">
    <citation type="submission" date="2020-08" db="EMBL/GenBank/DDBJ databases">
        <authorList>
            <person name="Hu Y."/>
            <person name="Nguyen S.V."/>
            <person name="Li F."/>
            <person name="Fanning S."/>
        </authorList>
    </citation>
    <scope>NUCLEOTIDE SEQUENCE</scope>
    <source>
        <strain evidence="14">SYSU D8009</strain>
    </source>
</reference>
<comment type="similarity">
    <text evidence="5">Belongs to the ROX family. MINA53 subfamily.</text>
</comment>
<dbReference type="RefSeq" id="WP_186768870.1">
    <property type="nucleotide sequence ID" value="NZ_JACOMF010000002.1"/>
</dbReference>
<protein>
    <recommendedName>
        <fullName evidence="6">Ribosomal oxygenase 2</fullName>
    </recommendedName>
    <alternativeName>
        <fullName evidence="7">Bifunctional lysine-specific demethylase and histidyl-hydroxylase MINA</fullName>
    </alternativeName>
    <alternativeName>
        <fullName evidence="8">Histone lysine demethylase MINA</fullName>
    </alternativeName>
    <alternativeName>
        <fullName evidence="9">MYC-induced nuclear antigen</fullName>
    </alternativeName>
</protein>
<sequence length="391" mass="41670">MADTLAATACRLAFGELPLAEVLALREDTLWRHFTGAAPDRFRPLLSVADLDATLLTAVARVPRITMADSARPGSASVPDHEFSLPNGQVDPLRLFARFDAGATLVASQMQEVHAPLAAFCRGLEMLFLHGVQANAYLTPPGAQGFRPHFDTHDVLVLQVEGEKAWRVWPGQPRPYPTPQTPWRNDMLPEGEAVSLTLRPGEALYLPRGTVHDAKGQEARASLHLTIGFLEPCWADALRLLLDRREAEDAALRAPFPSWRLAEPAAMPALLAGLAARVQALADPAALDSIALGLLDGLAEARMPLPGRGLLTPLPEEGEVLRLSDAMLHHVAALPDGTASLRWGGGSLALGARELGWMAALETGASAASLGEGGLAFCRRLAAAGLLVREG</sequence>
<comment type="catalytic activity">
    <reaction evidence="12">
        <text>L-histidyl-[protein] + 2-oxoglutarate + O2 = (3S)-3-hydroxy-L-histidyl-[protein] + succinate + CO2</text>
        <dbReference type="Rhea" id="RHEA:54256"/>
        <dbReference type="Rhea" id="RHEA-COMP:9745"/>
        <dbReference type="Rhea" id="RHEA-COMP:13840"/>
        <dbReference type="ChEBI" id="CHEBI:15379"/>
        <dbReference type="ChEBI" id="CHEBI:16526"/>
        <dbReference type="ChEBI" id="CHEBI:16810"/>
        <dbReference type="ChEBI" id="CHEBI:29979"/>
        <dbReference type="ChEBI" id="CHEBI:30031"/>
        <dbReference type="ChEBI" id="CHEBI:138021"/>
        <dbReference type="EC" id="1.14.11.79"/>
    </reaction>
</comment>
<dbReference type="GO" id="GO:0036139">
    <property type="term" value="F:peptidyl-histidine dioxygenase activity"/>
    <property type="evidence" value="ECO:0007669"/>
    <property type="project" value="UniProtKB-EC"/>
</dbReference>
<comment type="catalytic activity">
    <reaction evidence="11">
        <text>L-histidyl-[ribosomal protein uL15] + 2-oxoglutarate + O2 = (3S)-3-hydroxy-L-histidyl-[ribosomal protein uL15] + succinate + CO2</text>
        <dbReference type="Rhea" id="RHEA:54024"/>
        <dbReference type="Rhea" id="RHEA-COMP:13760"/>
        <dbReference type="Rhea" id="RHEA-COMP:13761"/>
        <dbReference type="ChEBI" id="CHEBI:15379"/>
        <dbReference type="ChEBI" id="CHEBI:16526"/>
        <dbReference type="ChEBI" id="CHEBI:16810"/>
        <dbReference type="ChEBI" id="CHEBI:29979"/>
        <dbReference type="ChEBI" id="CHEBI:30031"/>
        <dbReference type="ChEBI" id="CHEBI:138021"/>
    </reaction>
</comment>
<dbReference type="Proteomes" id="UP000600101">
    <property type="component" value="Unassembled WGS sequence"/>
</dbReference>
<proteinExistence type="inferred from homology"/>
<evidence type="ECO:0000256" key="2">
    <source>
        <dbReference type="ARBA" id="ARBA00022517"/>
    </source>
</evidence>
<keyword evidence="2" id="KW-0690">Ribosome biogenesis</keyword>
<evidence type="ECO:0000256" key="11">
    <source>
        <dbReference type="ARBA" id="ARBA00047687"/>
    </source>
</evidence>
<dbReference type="PANTHER" id="PTHR13096">
    <property type="entry name" value="MINA53 MYC INDUCED NUCLEAR ANTIGEN"/>
    <property type="match status" value="1"/>
</dbReference>
<evidence type="ECO:0000256" key="10">
    <source>
        <dbReference type="ARBA" id="ARBA00046256"/>
    </source>
</evidence>
<name>A0A9X0QVM3_9PROT</name>
<evidence type="ECO:0000256" key="7">
    <source>
        <dbReference type="ARBA" id="ARBA00034359"/>
    </source>
</evidence>
<gene>
    <name evidence="14" type="ORF">H7965_02055</name>
</gene>
<dbReference type="Pfam" id="PF08007">
    <property type="entry name" value="JmjC_2"/>
    <property type="match status" value="1"/>
</dbReference>
<dbReference type="GO" id="GO:0042254">
    <property type="term" value="P:ribosome biogenesis"/>
    <property type="evidence" value="ECO:0007669"/>
    <property type="project" value="UniProtKB-KW"/>
</dbReference>
<dbReference type="GO" id="GO:0046872">
    <property type="term" value="F:metal ion binding"/>
    <property type="evidence" value="ECO:0007669"/>
    <property type="project" value="UniProtKB-KW"/>
</dbReference>
<keyword evidence="3" id="KW-0479">Metal-binding</keyword>
<feature type="domain" description="JmjC" evidence="13">
    <location>
        <begin position="88"/>
        <end position="246"/>
    </location>
</feature>
<dbReference type="SUPFAM" id="SSF51197">
    <property type="entry name" value="Clavaminate synthase-like"/>
    <property type="match status" value="1"/>
</dbReference>
<evidence type="ECO:0000256" key="4">
    <source>
        <dbReference type="ARBA" id="ARBA00023004"/>
    </source>
</evidence>
<evidence type="ECO:0000256" key="1">
    <source>
        <dbReference type="ARBA" id="ARBA00001954"/>
    </source>
</evidence>